<protein>
    <recommendedName>
        <fullName evidence="22">Complement component C1q receptor C1q/MBL/SPA receptor</fullName>
    </recommendedName>
</protein>
<keyword evidence="13" id="KW-0325">Glycoprotein</keyword>
<dbReference type="SMART" id="SM00181">
    <property type="entry name" value="EGF"/>
    <property type="match status" value="5"/>
</dbReference>
<dbReference type="Pfam" id="PF14670">
    <property type="entry name" value="FXa_inhibition"/>
    <property type="match status" value="1"/>
</dbReference>
<feature type="domain" description="C-type lectin" evidence="19">
    <location>
        <begin position="28"/>
        <end position="163"/>
    </location>
</feature>
<evidence type="ECO:0000313" key="21">
    <source>
        <dbReference type="Proteomes" id="UP000324091"/>
    </source>
</evidence>
<feature type="compositionally biased region" description="Gly residues" evidence="15">
    <location>
        <begin position="581"/>
        <end position="590"/>
    </location>
</feature>
<dbReference type="InterPro" id="IPR026823">
    <property type="entry name" value="cEGF"/>
</dbReference>
<evidence type="ECO:0000256" key="15">
    <source>
        <dbReference type="SAM" id="MobiDB-lite"/>
    </source>
</evidence>
<evidence type="ECO:0000256" key="16">
    <source>
        <dbReference type="SAM" id="Phobius"/>
    </source>
</evidence>
<evidence type="ECO:0000256" key="11">
    <source>
        <dbReference type="ARBA" id="ARBA00023157"/>
    </source>
</evidence>
<evidence type="ECO:0000256" key="9">
    <source>
        <dbReference type="ARBA" id="ARBA00022989"/>
    </source>
</evidence>
<dbReference type="FunFam" id="2.10.25.10:FF:000009">
    <property type="entry name" value="Low-density lipoprotein receptor isoform 1"/>
    <property type="match status" value="1"/>
</dbReference>
<feature type="compositionally biased region" description="Basic and acidic residues" evidence="15">
    <location>
        <begin position="626"/>
        <end position="645"/>
    </location>
</feature>
<sequence length="882" mass="97005">MDMLLISLWVLVSTVQGSSGAAQETLCTPNTCFTVHTLRLSFQMARQSCEHSGGYLMTVRDREEENVLRSLLSNIPRRHQERTQTFWIGLKLHKGDCVLAYQPLGGFKWISGEEDSSYSNWEKQPASTCTEERCVRVLRPFSGEPHLRWTAGSCRRPSSYVCKFYFSGMCKALVLSGPGQIAYTAPFSERPQHYKMQLLPFGTYADISCSDQQSHLSVCKKTEDGFRWSHPGPFCRTGSPNCAIHNGGCQHLCQQAAGELRCLCQDGYSLEEDGLSCRRGDACTEHLCEHHCLPGGAGHSCTCADGFQLDANQRNCSDIDECTWAACGQHLCMNSHGSYTCVCTDGHRMADGGCVPVDECERLQCDHGCSDTGGSLSCSCPPGFSPAQDGRSCVDLDECTDDLCPFQCVNTEGSFRCTCPQGFLAESDGLTCRQEMGEAAASDAQAEEGRWENVSEPSGRATGEPPPPFPVHPVNFSESQQRGNASLSADLAGMLNSRVLLCVLGSVLPLLLLVAVTLAIAIFRCNRSKKEAKKAAATDGYCWVSPGLDPRLEKLSAGNQENRRWYVANFERTRGEERRGGGGGGDGSGGEASEEGARGEERGEERTRRGRGEERTPSGRGGRGGKRVEDGRATRIGGEREEGRRTIGRRRGGGEERRGEEHEGRGEEQEVRGEREVPGEMRRGEERRGEDRGGGEEREEGEGEGEGREGERRRGEERRRRGEERRGEERGGEDGRGGGWEMRGRGRGEERRGEERRGEERRGEERRGRGEGRMGGRGDEGEDGRGEERREERGGEGRGGEGRGEERRGEGRGGEGRGGERRGEERRGEGRGGEGRGGEDGEEGRGEERRGRGRGGEGRRGEERRGEERRGEERRGEDLITD</sequence>
<feature type="transmembrane region" description="Helical" evidence="16">
    <location>
        <begin position="498"/>
        <end position="523"/>
    </location>
</feature>
<evidence type="ECO:0000256" key="7">
    <source>
        <dbReference type="ARBA" id="ARBA00022734"/>
    </source>
</evidence>
<evidence type="ECO:0000256" key="4">
    <source>
        <dbReference type="ARBA" id="ARBA00022583"/>
    </source>
</evidence>
<dbReference type="GO" id="GO:0016020">
    <property type="term" value="C:membrane"/>
    <property type="evidence" value="ECO:0007669"/>
    <property type="project" value="UniProtKB-SubCell"/>
</dbReference>
<evidence type="ECO:0000256" key="14">
    <source>
        <dbReference type="PROSITE-ProRule" id="PRU00076"/>
    </source>
</evidence>
<evidence type="ECO:0000256" key="1">
    <source>
        <dbReference type="ARBA" id="ARBA00004479"/>
    </source>
</evidence>
<dbReference type="SMART" id="SM00179">
    <property type="entry name" value="EGF_CA"/>
    <property type="match status" value="4"/>
</dbReference>
<keyword evidence="5 16" id="KW-0812">Transmembrane</keyword>
<dbReference type="PROSITE" id="PS01186">
    <property type="entry name" value="EGF_2"/>
    <property type="match status" value="3"/>
</dbReference>
<feature type="region of interest" description="Disordered" evidence="15">
    <location>
        <begin position="574"/>
        <end position="882"/>
    </location>
</feature>
<evidence type="ECO:0000256" key="6">
    <source>
        <dbReference type="ARBA" id="ARBA00022729"/>
    </source>
</evidence>
<evidence type="ECO:0000256" key="12">
    <source>
        <dbReference type="ARBA" id="ARBA00023170"/>
    </source>
</evidence>
<feature type="region of interest" description="Disordered" evidence="15">
    <location>
        <begin position="436"/>
        <end position="468"/>
    </location>
</feature>
<keyword evidence="7" id="KW-0430">Lectin</keyword>
<dbReference type="Gene3D" id="2.10.25.10">
    <property type="entry name" value="Laminin"/>
    <property type="match status" value="5"/>
</dbReference>
<organism evidence="20 21">
    <name type="scientific">Takifugu flavidus</name>
    <name type="common">sansaifugu</name>
    <dbReference type="NCBI Taxonomy" id="433684"/>
    <lineage>
        <taxon>Eukaryota</taxon>
        <taxon>Metazoa</taxon>
        <taxon>Chordata</taxon>
        <taxon>Craniata</taxon>
        <taxon>Vertebrata</taxon>
        <taxon>Euteleostomi</taxon>
        <taxon>Actinopterygii</taxon>
        <taxon>Neopterygii</taxon>
        <taxon>Teleostei</taxon>
        <taxon>Neoteleostei</taxon>
        <taxon>Acanthomorphata</taxon>
        <taxon>Eupercaria</taxon>
        <taxon>Tetraodontiformes</taxon>
        <taxon>Tetradontoidea</taxon>
        <taxon>Tetraodontidae</taxon>
        <taxon>Takifugu</taxon>
    </lineage>
</organism>
<dbReference type="SUPFAM" id="SSF56436">
    <property type="entry name" value="C-type lectin-like"/>
    <property type="match status" value="1"/>
</dbReference>
<dbReference type="PROSITE" id="PS01187">
    <property type="entry name" value="EGF_CA"/>
    <property type="match status" value="1"/>
</dbReference>
<dbReference type="AlphaFoldDB" id="A0A5C6P338"/>
<keyword evidence="10 16" id="KW-0472">Membrane</keyword>
<dbReference type="PROSITE" id="PS00010">
    <property type="entry name" value="ASX_HYDROXYL"/>
    <property type="match status" value="1"/>
</dbReference>
<accession>A0A5C6P338</accession>
<keyword evidence="3" id="KW-0597">Phosphoprotein</keyword>
<reference evidence="20 21" key="1">
    <citation type="submission" date="2019-04" db="EMBL/GenBank/DDBJ databases">
        <title>Chromosome genome assembly for Takifugu flavidus.</title>
        <authorList>
            <person name="Xiao S."/>
        </authorList>
    </citation>
    <scope>NUCLEOTIDE SEQUENCE [LARGE SCALE GENOMIC DNA]</scope>
    <source>
        <strain evidence="20">HTHZ2018</strain>
        <tissue evidence="20">Muscle</tissue>
    </source>
</reference>
<dbReference type="SMART" id="SM00034">
    <property type="entry name" value="CLECT"/>
    <property type="match status" value="1"/>
</dbReference>
<proteinExistence type="predicted"/>
<keyword evidence="11" id="KW-1015">Disulfide bond</keyword>
<evidence type="ECO:0000259" key="19">
    <source>
        <dbReference type="PROSITE" id="PS50041"/>
    </source>
</evidence>
<evidence type="ECO:0000256" key="3">
    <source>
        <dbReference type="ARBA" id="ARBA00022553"/>
    </source>
</evidence>
<dbReference type="InterPro" id="IPR001881">
    <property type="entry name" value="EGF-like_Ca-bd_dom"/>
</dbReference>
<dbReference type="GO" id="GO:0006897">
    <property type="term" value="P:endocytosis"/>
    <property type="evidence" value="ECO:0007669"/>
    <property type="project" value="UniProtKB-KW"/>
</dbReference>
<dbReference type="InterPro" id="IPR018097">
    <property type="entry name" value="EGF_Ca-bd_CS"/>
</dbReference>
<evidence type="ECO:0000259" key="18">
    <source>
        <dbReference type="PROSITE" id="PS50026"/>
    </source>
</evidence>
<dbReference type="InterPro" id="IPR000152">
    <property type="entry name" value="EGF-type_Asp/Asn_hydroxyl_site"/>
</dbReference>
<name>A0A5C6P338_9TELE</name>
<keyword evidence="4" id="KW-0254">Endocytosis</keyword>
<dbReference type="GO" id="GO:0005509">
    <property type="term" value="F:calcium ion binding"/>
    <property type="evidence" value="ECO:0007669"/>
    <property type="project" value="InterPro"/>
</dbReference>
<comment type="caution">
    <text evidence="14">Lacks conserved residue(s) required for the propagation of feature annotation.</text>
</comment>
<feature type="chain" id="PRO_5023095626" description="Complement component C1q receptor C1q/MBL/SPA receptor" evidence="17">
    <location>
        <begin position="18"/>
        <end position="882"/>
    </location>
</feature>
<keyword evidence="9 16" id="KW-1133">Transmembrane helix</keyword>
<dbReference type="Proteomes" id="UP000324091">
    <property type="component" value="Chromosome 16"/>
</dbReference>
<dbReference type="EMBL" id="RHFK02000008">
    <property type="protein sequence ID" value="TWW72590.1"/>
    <property type="molecule type" value="Genomic_DNA"/>
</dbReference>
<feature type="compositionally biased region" description="Basic and acidic residues" evidence="15">
    <location>
        <begin position="652"/>
        <end position="696"/>
    </location>
</feature>
<keyword evidence="12" id="KW-0675">Receptor</keyword>
<evidence type="ECO:0000256" key="5">
    <source>
        <dbReference type="ARBA" id="ARBA00022692"/>
    </source>
</evidence>
<dbReference type="Gene3D" id="3.10.100.10">
    <property type="entry name" value="Mannose-Binding Protein A, subunit A"/>
    <property type="match status" value="1"/>
</dbReference>
<evidence type="ECO:0000256" key="2">
    <source>
        <dbReference type="ARBA" id="ARBA00022536"/>
    </source>
</evidence>
<evidence type="ECO:0000256" key="17">
    <source>
        <dbReference type="SAM" id="SignalP"/>
    </source>
</evidence>
<keyword evidence="8" id="KW-0677">Repeat</keyword>
<gene>
    <name evidence="20" type="ORF">D4764_16G0010870</name>
</gene>
<dbReference type="InterPro" id="IPR016186">
    <property type="entry name" value="C-type_lectin-like/link_sf"/>
</dbReference>
<evidence type="ECO:0000256" key="13">
    <source>
        <dbReference type="ARBA" id="ARBA00023180"/>
    </source>
</evidence>
<dbReference type="PANTHER" id="PTHR14789">
    <property type="entry name" value="CHONDROLECTIN VARIANT CHODLFDELTAE"/>
    <property type="match status" value="1"/>
</dbReference>
<evidence type="ECO:0000256" key="8">
    <source>
        <dbReference type="ARBA" id="ARBA00022737"/>
    </source>
</evidence>
<feature type="signal peptide" evidence="17">
    <location>
        <begin position="1"/>
        <end position="17"/>
    </location>
</feature>
<feature type="compositionally biased region" description="Basic and acidic residues" evidence="15">
    <location>
        <begin position="595"/>
        <end position="617"/>
    </location>
</feature>
<comment type="caution">
    <text evidence="20">The sequence shown here is derived from an EMBL/GenBank/DDBJ whole genome shotgun (WGS) entry which is preliminary data.</text>
</comment>
<evidence type="ECO:0000313" key="20">
    <source>
        <dbReference type="EMBL" id="TWW72590.1"/>
    </source>
</evidence>
<dbReference type="CDD" id="cd00054">
    <property type="entry name" value="EGF_CA"/>
    <property type="match status" value="1"/>
</dbReference>
<dbReference type="InterPro" id="IPR009030">
    <property type="entry name" value="Growth_fac_rcpt_cys_sf"/>
</dbReference>
<keyword evidence="6 17" id="KW-0732">Signal</keyword>
<evidence type="ECO:0008006" key="22">
    <source>
        <dbReference type="Google" id="ProtNLM"/>
    </source>
</evidence>
<comment type="subcellular location">
    <subcellularLocation>
        <location evidence="1">Membrane</location>
        <topology evidence="1">Single-pass type I membrane protein</topology>
    </subcellularLocation>
</comment>
<dbReference type="PROSITE" id="PS50026">
    <property type="entry name" value="EGF_3"/>
    <property type="match status" value="1"/>
</dbReference>
<evidence type="ECO:0000256" key="10">
    <source>
        <dbReference type="ARBA" id="ARBA00023136"/>
    </source>
</evidence>
<dbReference type="PROSITE" id="PS50041">
    <property type="entry name" value="C_TYPE_LECTIN_2"/>
    <property type="match status" value="1"/>
</dbReference>
<dbReference type="PANTHER" id="PTHR14789:SF8">
    <property type="entry name" value="C-TYPE LECTIN DOMAIN FAMILY 14 MEMBER A PRECURSOR-RELATED"/>
    <property type="match status" value="1"/>
</dbReference>
<keyword evidence="21" id="KW-1185">Reference proteome</keyword>
<keyword evidence="2 14" id="KW-0245">EGF-like domain</keyword>
<dbReference type="Pfam" id="PF00059">
    <property type="entry name" value="Lectin_C"/>
    <property type="match status" value="1"/>
</dbReference>
<dbReference type="GO" id="GO:0030246">
    <property type="term" value="F:carbohydrate binding"/>
    <property type="evidence" value="ECO:0007669"/>
    <property type="project" value="UniProtKB-KW"/>
</dbReference>
<dbReference type="SUPFAM" id="SSF57184">
    <property type="entry name" value="Growth factor receptor domain"/>
    <property type="match status" value="2"/>
</dbReference>
<feature type="domain" description="EGF-like" evidence="18">
    <location>
        <begin position="395"/>
        <end position="433"/>
    </location>
</feature>
<dbReference type="Pfam" id="PF12662">
    <property type="entry name" value="cEGF"/>
    <property type="match status" value="2"/>
</dbReference>
<dbReference type="InterPro" id="IPR016187">
    <property type="entry name" value="CTDL_fold"/>
</dbReference>
<feature type="compositionally biased region" description="Basic and acidic residues" evidence="15">
    <location>
        <begin position="705"/>
        <end position="882"/>
    </location>
</feature>
<dbReference type="InterPro" id="IPR000742">
    <property type="entry name" value="EGF"/>
</dbReference>
<dbReference type="InterPro" id="IPR051505">
    <property type="entry name" value="C-type_lectin_domain"/>
</dbReference>
<dbReference type="PRINTS" id="PR00907">
    <property type="entry name" value="THRMBOMODULN"/>
</dbReference>
<dbReference type="InterPro" id="IPR001304">
    <property type="entry name" value="C-type_lectin-like"/>
</dbReference>